<dbReference type="AlphaFoldDB" id="A0A7W9KTG6"/>
<dbReference type="InterPro" id="IPR029063">
    <property type="entry name" value="SAM-dependent_MTases_sf"/>
</dbReference>
<evidence type="ECO:0000256" key="1">
    <source>
        <dbReference type="ARBA" id="ARBA00022603"/>
    </source>
</evidence>
<sequence length="208" mass="22037">MEAFVRQHTTARTTEFVPEVVLRVAEDVTPLWELTGASEPPFWAFPWAGGQGVARYVLDNPHVVAGKRVFDLACGSGLVAIAAALAGAATVTACDVDEMALVAARINAEANGVSLAPLVADVLATTVDAEVVLAGDVFYDKDMAAAVEPFLHRATANGALVLVGDPSRPYLPKDRFERVAAYEVPVPRSLEGVTVLPTTVWRPAPTRC</sequence>
<dbReference type="PANTHER" id="PTHR43648">
    <property type="entry name" value="ELECTRON TRANSFER FLAVOPROTEIN BETA SUBUNIT LYSINE METHYLTRANSFERASE"/>
    <property type="match status" value="1"/>
</dbReference>
<reference evidence="3 4" key="1">
    <citation type="submission" date="2020-08" db="EMBL/GenBank/DDBJ databases">
        <title>Sequencing the genomes of 1000 actinobacteria strains.</title>
        <authorList>
            <person name="Klenk H.-P."/>
        </authorList>
    </citation>
    <scope>NUCLEOTIDE SEQUENCE [LARGE SCALE GENOMIC DNA]</scope>
    <source>
        <strain evidence="3 4">DSM 43851</strain>
    </source>
</reference>
<dbReference type="Gene3D" id="3.40.50.150">
    <property type="entry name" value="Vaccinia Virus protein VP39"/>
    <property type="match status" value="1"/>
</dbReference>
<dbReference type="GO" id="GO:0032259">
    <property type="term" value="P:methylation"/>
    <property type="evidence" value="ECO:0007669"/>
    <property type="project" value="UniProtKB-KW"/>
</dbReference>
<evidence type="ECO:0000256" key="2">
    <source>
        <dbReference type="ARBA" id="ARBA00022679"/>
    </source>
</evidence>
<evidence type="ECO:0000313" key="3">
    <source>
        <dbReference type="EMBL" id="MBB5897664.1"/>
    </source>
</evidence>
<keyword evidence="2" id="KW-0808">Transferase</keyword>
<keyword evidence="4" id="KW-1185">Reference proteome</keyword>
<gene>
    <name evidence="3" type="ORF">BJ998_008923</name>
</gene>
<dbReference type="InterPro" id="IPR050078">
    <property type="entry name" value="Ribosomal_L11_MeTrfase_PrmA"/>
</dbReference>
<dbReference type="SUPFAM" id="SSF53335">
    <property type="entry name" value="S-adenosyl-L-methionine-dependent methyltransferases"/>
    <property type="match status" value="1"/>
</dbReference>
<organism evidence="3 4">
    <name type="scientific">Kutzneria kofuensis</name>
    <dbReference type="NCBI Taxonomy" id="103725"/>
    <lineage>
        <taxon>Bacteria</taxon>
        <taxon>Bacillati</taxon>
        <taxon>Actinomycetota</taxon>
        <taxon>Actinomycetes</taxon>
        <taxon>Pseudonocardiales</taxon>
        <taxon>Pseudonocardiaceae</taxon>
        <taxon>Kutzneria</taxon>
    </lineage>
</organism>
<name>A0A7W9KTG6_9PSEU</name>
<proteinExistence type="predicted"/>
<comment type="caution">
    <text evidence="3">The sequence shown here is derived from an EMBL/GenBank/DDBJ whole genome shotgun (WGS) entry which is preliminary data.</text>
</comment>
<protein>
    <submittedName>
        <fullName evidence="3">Putative nicotinamide N-methyase</fullName>
    </submittedName>
</protein>
<keyword evidence="1" id="KW-0489">Methyltransferase</keyword>
<dbReference type="RefSeq" id="WP_184870117.1">
    <property type="nucleotide sequence ID" value="NZ_JACHIR010000003.1"/>
</dbReference>
<dbReference type="PANTHER" id="PTHR43648:SF1">
    <property type="entry name" value="ELECTRON TRANSFER FLAVOPROTEIN BETA SUBUNIT LYSINE METHYLTRANSFERASE"/>
    <property type="match status" value="1"/>
</dbReference>
<dbReference type="Proteomes" id="UP000585638">
    <property type="component" value="Unassembled WGS sequence"/>
</dbReference>
<evidence type="ECO:0000313" key="4">
    <source>
        <dbReference type="Proteomes" id="UP000585638"/>
    </source>
</evidence>
<dbReference type="GO" id="GO:0016279">
    <property type="term" value="F:protein-lysine N-methyltransferase activity"/>
    <property type="evidence" value="ECO:0007669"/>
    <property type="project" value="TreeGrafter"/>
</dbReference>
<dbReference type="EMBL" id="JACHIR010000003">
    <property type="protein sequence ID" value="MBB5897664.1"/>
    <property type="molecule type" value="Genomic_DNA"/>
</dbReference>
<dbReference type="Pfam" id="PF06325">
    <property type="entry name" value="PrmA"/>
    <property type="match status" value="1"/>
</dbReference>
<accession>A0A7W9KTG6</accession>